<dbReference type="GO" id="GO:0000149">
    <property type="term" value="F:SNARE binding"/>
    <property type="evidence" value="ECO:0007669"/>
    <property type="project" value="TreeGrafter"/>
</dbReference>
<accession>A0AAX4NZ94</accession>
<sequence>MAAARAQILSGPARLVSRRVPNSPGSRSARVALCRASGSADQASSCLCLDFDGVVCNSAGESSVSAWLASERYWPEAYESEEAQARRQDVIDQTSAVRPIVETGYENMLLSRALLERKASVNEILEGWGEIMPELMVEWSVDRDELVTAFGNTRDKWLAEDEDSWIRKNSLYPSVASSLQKALERRDVLVYIVTTKQARFVVRILKEIAGIDFPEERIISSTVSGIPKSTTLCTLMAEHKQVESWHFVEDRYKTLEGIRAKQRGSGDEAADLGRLNLYLVDWGFNTEAERNAARGDEKIELIDLVTFSKELQSGF</sequence>
<protein>
    <submittedName>
        <fullName evidence="1">Uncharacterized protein</fullName>
    </submittedName>
</protein>
<proteinExistence type="predicted"/>
<dbReference type="Gene3D" id="3.40.50.1000">
    <property type="entry name" value="HAD superfamily/HAD-like"/>
    <property type="match status" value="1"/>
</dbReference>
<dbReference type="AlphaFoldDB" id="A0AAX4NZ94"/>
<evidence type="ECO:0000313" key="2">
    <source>
        <dbReference type="Proteomes" id="UP001472866"/>
    </source>
</evidence>
<gene>
    <name evidence="1" type="ORF">HKI87_01g06730</name>
</gene>
<dbReference type="GO" id="GO:0000323">
    <property type="term" value="C:lytic vacuole"/>
    <property type="evidence" value="ECO:0007669"/>
    <property type="project" value="TreeGrafter"/>
</dbReference>
<dbReference type="PANTHER" id="PTHR15157:SF25">
    <property type="entry name" value="OS07G0418000 PROTEIN"/>
    <property type="match status" value="1"/>
</dbReference>
<reference evidence="1 2" key="1">
    <citation type="submission" date="2024-03" db="EMBL/GenBank/DDBJ databases">
        <title>Complete genome sequence of the green alga Chloropicon roscoffensis RCC1871.</title>
        <authorList>
            <person name="Lemieux C."/>
            <person name="Pombert J.-F."/>
            <person name="Otis C."/>
            <person name="Turmel M."/>
        </authorList>
    </citation>
    <scope>NUCLEOTIDE SEQUENCE [LARGE SCALE GENOMIC DNA]</scope>
    <source>
        <strain evidence="1 2">RCC1871</strain>
    </source>
</reference>
<keyword evidence="2" id="KW-1185">Reference proteome</keyword>
<dbReference type="InterPro" id="IPR036412">
    <property type="entry name" value="HAD-like_sf"/>
</dbReference>
<organism evidence="1 2">
    <name type="scientific">Chloropicon roscoffensis</name>
    <dbReference type="NCBI Taxonomy" id="1461544"/>
    <lineage>
        <taxon>Eukaryota</taxon>
        <taxon>Viridiplantae</taxon>
        <taxon>Chlorophyta</taxon>
        <taxon>Chloropicophyceae</taxon>
        <taxon>Chloropicales</taxon>
        <taxon>Chloropicaceae</taxon>
        <taxon>Chloropicon</taxon>
    </lineage>
</organism>
<evidence type="ECO:0000313" key="1">
    <source>
        <dbReference type="EMBL" id="WZN59148.1"/>
    </source>
</evidence>
<dbReference type="Proteomes" id="UP001472866">
    <property type="component" value="Chromosome 01"/>
</dbReference>
<dbReference type="GO" id="GO:0005768">
    <property type="term" value="C:endosome"/>
    <property type="evidence" value="ECO:0007669"/>
    <property type="project" value="TreeGrafter"/>
</dbReference>
<name>A0AAX4NZ94_9CHLO</name>
<dbReference type="EMBL" id="CP151501">
    <property type="protein sequence ID" value="WZN59148.1"/>
    <property type="molecule type" value="Genomic_DNA"/>
</dbReference>
<dbReference type="SUPFAM" id="SSF56784">
    <property type="entry name" value="HAD-like"/>
    <property type="match status" value="1"/>
</dbReference>
<dbReference type="PANTHER" id="PTHR15157">
    <property type="entry name" value="UV RADIATION RESISTANCE-ASSOCIATED GENE PROTEIN"/>
    <property type="match status" value="1"/>
</dbReference>
<dbReference type="InterPro" id="IPR023214">
    <property type="entry name" value="HAD_sf"/>
</dbReference>
<dbReference type="GO" id="GO:0035493">
    <property type="term" value="P:SNARE complex assembly"/>
    <property type="evidence" value="ECO:0007669"/>
    <property type="project" value="TreeGrafter"/>
</dbReference>